<evidence type="ECO:0000313" key="2">
    <source>
        <dbReference type="EMBL" id="POZ49825.1"/>
    </source>
</evidence>
<proteinExistence type="predicted"/>
<evidence type="ECO:0000259" key="1">
    <source>
        <dbReference type="Pfam" id="PF14491"/>
    </source>
</evidence>
<feature type="domain" description="DUF4435" evidence="1">
    <location>
        <begin position="31"/>
        <end position="257"/>
    </location>
</feature>
<dbReference type="InterPro" id="IPR029492">
    <property type="entry name" value="DUF4435"/>
</dbReference>
<accession>A0A2S5CG94</accession>
<dbReference type="EMBL" id="PGFZ01000022">
    <property type="protein sequence ID" value="POZ49825.1"/>
    <property type="molecule type" value="Genomic_DNA"/>
</dbReference>
<dbReference type="Proteomes" id="UP000237423">
    <property type="component" value="Unassembled WGS sequence"/>
</dbReference>
<dbReference type="RefSeq" id="WP_103975798.1">
    <property type="nucleotide sequence ID" value="NZ_PGFZ01000022.1"/>
</dbReference>
<protein>
    <recommendedName>
        <fullName evidence="1">DUF4435 domain-containing protein</fullName>
    </recommendedName>
</protein>
<dbReference type="Pfam" id="PF14491">
    <property type="entry name" value="DUF4435"/>
    <property type="match status" value="1"/>
</dbReference>
<comment type="caution">
    <text evidence="2">The sequence shown here is derived from an EMBL/GenBank/DDBJ whole genome shotgun (WGS) entry which is preliminary data.</text>
</comment>
<reference evidence="2 3" key="1">
    <citation type="submission" date="2017-11" db="EMBL/GenBank/DDBJ databases">
        <title>Draft Genome Sequence of Methylobacter psychrotolerans Sph1T, an Obligate Methanotroph from Low-Temperature Environments.</title>
        <authorList>
            <person name="Oshkin I.Y."/>
            <person name="Miroshnikov K."/>
            <person name="Belova S.E."/>
            <person name="Korzhenkov A."/>
            <person name="Toshchakov S.V."/>
            <person name="Dedysh S.N."/>
        </authorList>
    </citation>
    <scope>NUCLEOTIDE SEQUENCE [LARGE SCALE GENOMIC DNA]</scope>
    <source>
        <strain evidence="2 3">Sph1</strain>
    </source>
</reference>
<name>A0A2S5CG94_9GAMM</name>
<sequence length="304" mass="34447">MGLLEALRQGRSKPVAAYLEFTLLTQTHQDSLFCFYEGKDSAYYAPRIKRFTAAYQNILCGGREKVLEVYRLIAGHTEYDRYKKAFFIDRDFNPPLTPHSPPIFETPCYAIENFYVSVEVFQEILKNLLHLSELSTSYQTCVSLFLARQAEFHQATLLFNAWYACLIERRNATGQATGVNLDEKLPKGFIGFDLQAVSAHYTPETLTQTFTNALAIPPAALAAKISAFSHCQHQQVFRGKYELGFVLTLLELLLQDAANPQTYITEKITFSFGNKLSNDQAIIVFSAYAQTPDSLTEYLRHVTS</sequence>
<gene>
    <name evidence="2" type="ORF">AADEFJLK_04385</name>
</gene>
<evidence type="ECO:0000313" key="3">
    <source>
        <dbReference type="Proteomes" id="UP000237423"/>
    </source>
</evidence>
<organism evidence="2 3">
    <name type="scientific">Methylovulum psychrotolerans</name>
    <dbReference type="NCBI Taxonomy" id="1704499"/>
    <lineage>
        <taxon>Bacteria</taxon>
        <taxon>Pseudomonadati</taxon>
        <taxon>Pseudomonadota</taxon>
        <taxon>Gammaproteobacteria</taxon>
        <taxon>Methylococcales</taxon>
        <taxon>Methylococcaceae</taxon>
        <taxon>Methylovulum</taxon>
    </lineage>
</organism>
<dbReference type="AlphaFoldDB" id="A0A2S5CG94"/>